<dbReference type="STRING" id="224129.A0A1W4XG45"/>
<evidence type="ECO:0000313" key="12">
    <source>
        <dbReference type="RefSeq" id="XP_018331423.1"/>
    </source>
</evidence>
<dbReference type="GeneID" id="108741217"/>
<dbReference type="Gene3D" id="2.170.270.10">
    <property type="entry name" value="SET domain"/>
    <property type="match status" value="1"/>
</dbReference>
<sequence length="289" mass="32948">MDVHDPYDHNAPHVLYIKESIPTLETRDEFEQLFLEGCQCTGTCLKDECACILKSAAFYETHNAKTAVEIQERYTINLKDTERPVYECNGSCKCYGSLCGHRLVQLGPRHGLTVKECPPLDDQSTSKRIKLDSTNDQVGRKGLGLFTLEDIPSGRFVCEYAGEIIDETEAKRRFRCNTEQNKMNYIFCILEHFGAKTIKTYIDPTVFGNIGRYINHSCSPNCLLVPVRVNSSVPKLCIFTQREINKNEEITYDYGMDRATSSNDPEVKLKRCLCGAENCRKFIPFCNYI</sequence>
<keyword evidence="3" id="KW-0489">Methyltransferase</keyword>
<gene>
    <name evidence="12" type="primary">LOC108741217</name>
</gene>
<dbReference type="GO" id="GO:0008757">
    <property type="term" value="F:S-adenosylmethionine-dependent methyltransferase activity"/>
    <property type="evidence" value="ECO:0007669"/>
    <property type="project" value="UniProtKB-ARBA"/>
</dbReference>
<dbReference type="GO" id="GO:0042054">
    <property type="term" value="F:histone methyltransferase activity"/>
    <property type="evidence" value="ECO:0007669"/>
    <property type="project" value="InterPro"/>
</dbReference>
<comment type="subcellular location">
    <subcellularLocation>
        <location evidence="1">Chromosome</location>
    </subcellularLocation>
</comment>
<organism evidence="11 12">
    <name type="scientific">Agrilus planipennis</name>
    <name type="common">Emerald ash borer</name>
    <name type="synonym">Agrilus marcopoli</name>
    <dbReference type="NCBI Taxonomy" id="224129"/>
    <lineage>
        <taxon>Eukaryota</taxon>
        <taxon>Metazoa</taxon>
        <taxon>Ecdysozoa</taxon>
        <taxon>Arthropoda</taxon>
        <taxon>Hexapoda</taxon>
        <taxon>Insecta</taxon>
        <taxon>Pterygota</taxon>
        <taxon>Neoptera</taxon>
        <taxon>Endopterygota</taxon>
        <taxon>Coleoptera</taxon>
        <taxon>Polyphaga</taxon>
        <taxon>Elateriformia</taxon>
        <taxon>Buprestoidea</taxon>
        <taxon>Buprestidae</taxon>
        <taxon>Agrilinae</taxon>
        <taxon>Agrilus</taxon>
    </lineage>
</organism>
<dbReference type="Proteomes" id="UP000192223">
    <property type="component" value="Unplaced"/>
</dbReference>
<dbReference type="GO" id="GO:0008170">
    <property type="term" value="F:N-methyltransferase activity"/>
    <property type="evidence" value="ECO:0007669"/>
    <property type="project" value="UniProtKB-ARBA"/>
</dbReference>
<evidence type="ECO:0000256" key="6">
    <source>
        <dbReference type="ARBA" id="ARBA00022723"/>
    </source>
</evidence>
<keyword evidence="5" id="KW-0949">S-adenosyl-L-methionine</keyword>
<evidence type="ECO:0000256" key="2">
    <source>
        <dbReference type="ARBA" id="ARBA00022454"/>
    </source>
</evidence>
<proteinExistence type="predicted"/>
<evidence type="ECO:0000256" key="3">
    <source>
        <dbReference type="ARBA" id="ARBA00022603"/>
    </source>
</evidence>
<keyword evidence="4" id="KW-0808">Transferase</keyword>
<dbReference type="PANTHER" id="PTHR46223">
    <property type="entry name" value="HISTONE-LYSINE N-METHYLTRANSFERASE SUV39H"/>
    <property type="match status" value="1"/>
</dbReference>
<evidence type="ECO:0000256" key="5">
    <source>
        <dbReference type="ARBA" id="ARBA00022691"/>
    </source>
</evidence>
<dbReference type="SUPFAM" id="SSF82199">
    <property type="entry name" value="SET domain"/>
    <property type="match status" value="1"/>
</dbReference>
<dbReference type="GO" id="GO:0005634">
    <property type="term" value="C:nucleus"/>
    <property type="evidence" value="ECO:0007669"/>
    <property type="project" value="InterPro"/>
</dbReference>
<evidence type="ECO:0000256" key="7">
    <source>
        <dbReference type="ARBA" id="ARBA00022833"/>
    </source>
</evidence>
<keyword evidence="7" id="KW-0862">Zinc</keyword>
<evidence type="ECO:0000259" key="10">
    <source>
        <dbReference type="PROSITE" id="PS50868"/>
    </source>
</evidence>
<dbReference type="InterPro" id="IPR003616">
    <property type="entry name" value="Post-SET_dom"/>
</dbReference>
<dbReference type="InterPro" id="IPR046341">
    <property type="entry name" value="SET_dom_sf"/>
</dbReference>
<dbReference type="FunCoup" id="A0A1W4XG45">
    <property type="interactions" value="207"/>
</dbReference>
<dbReference type="PROSITE" id="PS50867">
    <property type="entry name" value="PRE_SET"/>
    <property type="match status" value="1"/>
</dbReference>
<dbReference type="PROSITE" id="PS50868">
    <property type="entry name" value="POST_SET"/>
    <property type="match status" value="1"/>
</dbReference>
<evidence type="ECO:0000256" key="1">
    <source>
        <dbReference type="ARBA" id="ARBA00004286"/>
    </source>
</evidence>
<evidence type="ECO:0000313" key="11">
    <source>
        <dbReference type="Proteomes" id="UP000192223"/>
    </source>
</evidence>
<dbReference type="OrthoDB" id="308383at2759"/>
<dbReference type="GO" id="GO:0008270">
    <property type="term" value="F:zinc ion binding"/>
    <property type="evidence" value="ECO:0007669"/>
    <property type="project" value="InterPro"/>
</dbReference>
<evidence type="ECO:0000259" key="9">
    <source>
        <dbReference type="PROSITE" id="PS50867"/>
    </source>
</evidence>
<dbReference type="GO" id="GO:0005694">
    <property type="term" value="C:chromosome"/>
    <property type="evidence" value="ECO:0007669"/>
    <property type="project" value="UniProtKB-SubCell"/>
</dbReference>
<dbReference type="InterPro" id="IPR007728">
    <property type="entry name" value="Pre-SET_dom"/>
</dbReference>
<keyword evidence="11" id="KW-1185">Reference proteome</keyword>
<keyword evidence="6" id="KW-0479">Metal-binding</keyword>
<dbReference type="PROSITE" id="PS50280">
    <property type="entry name" value="SET"/>
    <property type="match status" value="1"/>
</dbReference>
<reference evidence="12" key="1">
    <citation type="submission" date="2025-08" db="UniProtKB">
        <authorList>
            <consortium name="RefSeq"/>
        </authorList>
    </citation>
    <scope>IDENTIFICATION</scope>
    <source>
        <tissue evidence="12">Entire body</tissue>
    </source>
</reference>
<dbReference type="KEGG" id="apln:108741217"/>
<evidence type="ECO:0000256" key="4">
    <source>
        <dbReference type="ARBA" id="ARBA00022679"/>
    </source>
</evidence>
<dbReference type="InParanoid" id="A0A1W4XG45"/>
<protein>
    <submittedName>
        <fullName evidence="12">Probable histone-lysine N-methyltransferase set-23</fullName>
    </submittedName>
</protein>
<dbReference type="Pfam" id="PF05033">
    <property type="entry name" value="Pre-SET"/>
    <property type="match status" value="1"/>
</dbReference>
<dbReference type="SMART" id="SM00317">
    <property type="entry name" value="SET"/>
    <property type="match status" value="1"/>
</dbReference>
<feature type="domain" description="Pre-SET" evidence="9">
    <location>
        <begin position="36"/>
        <end position="107"/>
    </location>
</feature>
<dbReference type="RefSeq" id="XP_018331423.1">
    <property type="nucleotide sequence ID" value="XM_018475921.1"/>
</dbReference>
<accession>A0A1W4XG45</accession>
<evidence type="ECO:0000259" key="8">
    <source>
        <dbReference type="PROSITE" id="PS50280"/>
    </source>
</evidence>
<dbReference type="Pfam" id="PF00856">
    <property type="entry name" value="SET"/>
    <property type="match status" value="1"/>
</dbReference>
<feature type="domain" description="Post-SET" evidence="10">
    <location>
        <begin position="268"/>
        <end position="284"/>
    </location>
</feature>
<dbReference type="SMART" id="SM00508">
    <property type="entry name" value="PostSET"/>
    <property type="match status" value="1"/>
</dbReference>
<dbReference type="GO" id="GO:0032259">
    <property type="term" value="P:methylation"/>
    <property type="evidence" value="ECO:0007669"/>
    <property type="project" value="UniProtKB-KW"/>
</dbReference>
<name>A0A1W4XG45_AGRPL</name>
<dbReference type="InterPro" id="IPR001214">
    <property type="entry name" value="SET_dom"/>
</dbReference>
<dbReference type="PANTHER" id="PTHR46223:SF3">
    <property type="entry name" value="HISTONE-LYSINE N-METHYLTRANSFERASE SET-23"/>
    <property type="match status" value="1"/>
</dbReference>
<dbReference type="AlphaFoldDB" id="A0A1W4XG45"/>
<feature type="domain" description="SET" evidence="8">
    <location>
        <begin position="127"/>
        <end position="255"/>
    </location>
</feature>
<keyword evidence="2" id="KW-0158">Chromosome</keyword>
<dbReference type="InterPro" id="IPR050973">
    <property type="entry name" value="H3K9_Histone-Lys_N-MTase"/>
</dbReference>